<evidence type="ECO:0000313" key="2">
    <source>
        <dbReference type="Proteomes" id="UP000257055"/>
    </source>
</evidence>
<reference evidence="2" key="1">
    <citation type="submission" date="2015-04" db="EMBL/GenBank/DDBJ databases">
        <authorList>
            <person name="Schardt J."/>
            <person name="Mueller-Herbst S."/>
            <person name="Scherer S."/>
            <person name="Huptas C."/>
        </authorList>
    </citation>
    <scope>NUCLEOTIDE SEQUENCE [LARGE SCALE GENOMIC DNA]</scope>
    <source>
        <strain evidence="2">Kiel-L1</strain>
    </source>
</reference>
<comment type="caution">
    <text evidence="1">The sequence shown here is derived from an EMBL/GenBank/DDBJ whole genome shotgun (WGS) entry which is preliminary data.</text>
</comment>
<keyword evidence="2" id="KW-1185">Reference proteome</keyword>
<dbReference type="AlphaFoldDB" id="A0A3D8TPZ3"/>
<dbReference type="EMBL" id="LARY01000002">
    <property type="protein sequence ID" value="RDX00721.1"/>
    <property type="molecule type" value="Genomic_DNA"/>
</dbReference>
<gene>
    <name evidence="1" type="ORF">UR08_06985</name>
</gene>
<dbReference type="Proteomes" id="UP000257055">
    <property type="component" value="Unassembled WGS sequence"/>
</dbReference>
<protein>
    <submittedName>
        <fullName evidence="1">Uncharacterized protein</fullName>
    </submittedName>
</protein>
<dbReference type="RefSeq" id="WP_115752962.1">
    <property type="nucleotide sequence ID" value="NZ_LARY01000002.1"/>
</dbReference>
<proteinExistence type="predicted"/>
<evidence type="ECO:0000313" key="1">
    <source>
        <dbReference type="EMBL" id="RDX00721.1"/>
    </source>
</evidence>
<accession>A0A3D8TPZ3</accession>
<sequence>MIFLKGLTTVGAYDQEGKYLEDIQSEIKDLVKQLHMFYDIYQFYTSHQVANDSDFTSLIYKGKLQKTFVHFYKVNLIHFEEGSSFAEYLLVNKDEDLCELIEKTNIKTLPHVDNLNKELLKIFPLIIRLSDSSEVIAYSECISKLDFIDELTFDSGN</sequence>
<organism evidence="1 2">
    <name type="scientific">Listeria kieliensis</name>
    <dbReference type="NCBI Taxonomy" id="1621700"/>
    <lineage>
        <taxon>Bacteria</taxon>
        <taxon>Bacillati</taxon>
        <taxon>Bacillota</taxon>
        <taxon>Bacilli</taxon>
        <taxon>Bacillales</taxon>
        <taxon>Listeriaceae</taxon>
        <taxon>Listeria</taxon>
    </lineage>
</organism>
<name>A0A3D8TPZ3_9LIST</name>